<organism evidence="1 2">
    <name type="scientific">Ectopseudomonas oleovorans</name>
    <name type="common">Pseudomonas oleovorans</name>
    <dbReference type="NCBI Taxonomy" id="301"/>
    <lineage>
        <taxon>Bacteria</taxon>
        <taxon>Pseudomonadati</taxon>
        <taxon>Pseudomonadota</taxon>
        <taxon>Gammaproteobacteria</taxon>
        <taxon>Pseudomonadales</taxon>
        <taxon>Pseudomonadaceae</taxon>
        <taxon>Ectopseudomonas</taxon>
    </lineage>
</organism>
<evidence type="ECO:0000313" key="2">
    <source>
        <dbReference type="Proteomes" id="UP000255303"/>
    </source>
</evidence>
<gene>
    <name evidence="1" type="ORF">NCTC10692_04553</name>
</gene>
<protein>
    <submittedName>
        <fullName evidence="1">Uncharacterized protein</fullName>
    </submittedName>
</protein>
<dbReference type="RefSeq" id="WP_042920022.1">
    <property type="nucleotide sequence ID" value="NZ_FNZC01000019.1"/>
</dbReference>
<proteinExistence type="predicted"/>
<accession>A0A379PKY6</accession>
<evidence type="ECO:0000313" key="1">
    <source>
        <dbReference type="EMBL" id="SUE72398.1"/>
    </source>
</evidence>
<dbReference type="Proteomes" id="UP000255303">
    <property type="component" value="Unassembled WGS sequence"/>
</dbReference>
<name>A0A379PKY6_ECTOL</name>
<dbReference type="AlphaFoldDB" id="A0A379PKY6"/>
<sequence>MNTITCPGCGQQANAFGSVTSCWCDKMYCDHVQGLFASYSCTNCGSSGETPEAKRHNDHQLSKFKAEMDRDAHDLLVDIEGKVKSTFSTQSAAIVGAELQVAFSSGTSATVTVENPYSTPAEFQVVSSGRSQKAKGKAELKQSLAAIAGE</sequence>
<reference evidence="1 2" key="1">
    <citation type="submission" date="2018-06" db="EMBL/GenBank/DDBJ databases">
        <authorList>
            <consortium name="Pathogen Informatics"/>
            <person name="Doyle S."/>
        </authorList>
    </citation>
    <scope>NUCLEOTIDE SEQUENCE [LARGE SCALE GENOMIC DNA]</scope>
    <source>
        <strain evidence="1 2">NCTC10692</strain>
    </source>
</reference>
<dbReference type="EMBL" id="UGUV01000003">
    <property type="protein sequence ID" value="SUE72398.1"/>
    <property type="molecule type" value="Genomic_DNA"/>
</dbReference>